<evidence type="ECO:0000313" key="4">
    <source>
        <dbReference type="Proteomes" id="UP000317421"/>
    </source>
</evidence>
<dbReference type="OrthoDB" id="9770043at2"/>
<dbReference type="AlphaFoldDB" id="A0A5C6AHA9"/>
<proteinExistence type="predicted"/>
<gene>
    <name evidence="3" type="primary">gdhB_2</name>
    <name evidence="3" type="ORF">Pla108_17050</name>
</gene>
<dbReference type="InterPro" id="IPR011041">
    <property type="entry name" value="Quinoprot_gluc/sorb_DH_b-prop"/>
</dbReference>
<dbReference type="EMBL" id="SJPR01000002">
    <property type="protein sequence ID" value="TWT97553.1"/>
    <property type="molecule type" value="Genomic_DNA"/>
</dbReference>
<dbReference type="Pfam" id="PF07995">
    <property type="entry name" value="GSDH"/>
    <property type="match status" value="1"/>
</dbReference>
<dbReference type="InterPro" id="IPR018247">
    <property type="entry name" value="EF_Hand_1_Ca_BS"/>
</dbReference>
<dbReference type="Gene3D" id="1.10.1330.10">
    <property type="entry name" value="Dockerin domain"/>
    <property type="match status" value="1"/>
</dbReference>
<name>A0A5C6AHA9_9BACT</name>
<keyword evidence="3" id="KW-0560">Oxidoreductase</keyword>
<feature type="signal peptide" evidence="1">
    <location>
        <begin position="1"/>
        <end position="27"/>
    </location>
</feature>
<dbReference type="PROSITE" id="PS00018">
    <property type="entry name" value="EF_HAND_1"/>
    <property type="match status" value="2"/>
</dbReference>
<protein>
    <submittedName>
        <fullName evidence="3">Quinoprotein glucose dehydrogenase B</fullName>
        <ecNumber evidence="3">1.1.5.2</ecNumber>
    </submittedName>
</protein>
<comment type="caution">
    <text evidence="3">The sequence shown here is derived from an EMBL/GenBank/DDBJ whole genome shotgun (WGS) entry which is preliminary data.</text>
</comment>
<feature type="chain" id="PRO_5022815288" evidence="1">
    <location>
        <begin position="28"/>
        <end position="568"/>
    </location>
</feature>
<feature type="domain" description="Glucose/Sorbosone dehydrogenase" evidence="2">
    <location>
        <begin position="78"/>
        <end position="429"/>
    </location>
</feature>
<reference evidence="3 4" key="1">
    <citation type="submission" date="2019-02" db="EMBL/GenBank/DDBJ databases">
        <title>Deep-cultivation of Planctomycetes and their phenomic and genomic characterization uncovers novel biology.</title>
        <authorList>
            <person name="Wiegand S."/>
            <person name="Jogler M."/>
            <person name="Boedeker C."/>
            <person name="Pinto D."/>
            <person name="Vollmers J."/>
            <person name="Rivas-Marin E."/>
            <person name="Kohn T."/>
            <person name="Peeters S.H."/>
            <person name="Heuer A."/>
            <person name="Rast P."/>
            <person name="Oberbeckmann S."/>
            <person name="Bunk B."/>
            <person name="Jeske O."/>
            <person name="Meyerdierks A."/>
            <person name="Storesund J.E."/>
            <person name="Kallscheuer N."/>
            <person name="Luecker S."/>
            <person name="Lage O.M."/>
            <person name="Pohl T."/>
            <person name="Merkel B.J."/>
            <person name="Hornburger P."/>
            <person name="Mueller R.-W."/>
            <person name="Bruemmer F."/>
            <person name="Labrenz M."/>
            <person name="Spormann A.M."/>
            <person name="Op Den Camp H."/>
            <person name="Overmann J."/>
            <person name="Amann R."/>
            <person name="Jetten M.S.M."/>
            <person name="Mascher T."/>
            <person name="Medema M.H."/>
            <person name="Devos D.P."/>
            <person name="Kaster A.-K."/>
            <person name="Ovreas L."/>
            <person name="Rohde M."/>
            <person name="Galperin M.Y."/>
            <person name="Jogler C."/>
        </authorList>
    </citation>
    <scope>NUCLEOTIDE SEQUENCE [LARGE SCALE GENOMIC DNA]</scope>
    <source>
        <strain evidence="3 4">Pla108</strain>
    </source>
</reference>
<dbReference type="InterPro" id="IPR011042">
    <property type="entry name" value="6-blade_b-propeller_TolB-like"/>
</dbReference>
<evidence type="ECO:0000313" key="3">
    <source>
        <dbReference type="EMBL" id="TWT97553.1"/>
    </source>
</evidence>
<dbReference type="Gene3D" id="2.120.10.30">
    <property type="entry name" value="TolB, C-terminal domain"/>
    <property type="match status" value="1"/>
</dbReference>
<dbReference type="PANTHER" id="PTHR19328">
    <property type="entry name" value="HEDGEHOG-INTERACTING PROTEIN"/>
    <property type="match status" value="1"/>
</dbReference>
<dbReference type="Proteomes" id="UP000317421">
    <property type="component" value="Unassembled WGS sequence"/>
</dbReference>
<dbReference type="RefSeq" id="WP_146444484.1">
    <property type="nucleotide sequence ID" value="NZ_SJPR01000002.1"/>
</dbReference>
<dbReference type="InterPro" id="IPR036439">
    <property type="entry name" value="Dockerin_dom_sf"/>
</dbReference>
<keyword evidence="1" id="KW-0732">Signal</keyword>
<accession>A0A5C6AHA9</accession>
<keyword evidence="4" id="KW-1185">Reference proteome</keyword>
<dbReference type="InterPro" id="IPR012938">
    <property type="entry name" value="Glc/Sorbosone_DH"/>
</dbReference>
<organism evidence="3 4">
    <name type="scientific">Botrimarina colliarenosi</name>
    <dbReference type="NCBI Taxonomy" id="2528001"/>
    <lineage>
        <taxon>Bacteria</taxon>
        <taxon>Pseudomonadati</taxon>
        <taxon>Planctomycetota</taxon>
        <taxon>Planctomycetia</taxon>
        <taxon>Pirellulales</taxon>
        <taxon>Lacipirellulaceae</taxon>
        <taxon>Botrimarina</taxon>
    </lineage>
</organism>
<dbReference type="SUPFAM" id="SSF63446">
    <property type="entry name" value="Type I dockerin domain"/>
    <property type="match status" value="1"/>
</dbReference>
<dbReference type="SUPFAM" id="SSF50952">
    <property type="entry name" value="Soluble quinoprotein glucose dehydrogenase"/>
    <property type="match status" value="1"/>
</dbReference>
<evidence type="ECO:0000256" key="1">
    <source>
        <dbReference type="SAM" id="SignalP"/>
    </source>
</evidence>
<dbReference type="GO" id="GO:0008876">
    <property type="term" value="F:quinoprotein glucose dehydrogenase activity"/>
    <property type="evidence" value="ECO:0007669"/>
    <property type="project" value="UniProtKB-EC"/>
</dbReference>
<dbReference type="PANTHER" id="PTHR19328:SF13">
    <property type="entry name" value="HIPL1 PROTEIN"/>
    <property type="match status" value="1"/>
</dbReference>
<dbReference type="EC" id="1.1.5.2" evidence="3"/>
<sequence length="568" mass="60048" precursor="true">MKMQLRLRLVGSVAVLSIAWVLAPAQAQVAPPILPGISVEIADILQMPDTRGQGSEDSRVSANVARINFLREIPGSPGEWIVNDLRGQVYRVDPATQQATTFLNVGDEFSRFIIGPGGLSTGLITVELHPEFLSNGKFYTIHEESASGNPGTPDFQAVGNAGNLASGQHGVVIEWTANDPTAATFSGTHRELMRIAQPSGNLHNLGDIGFNPLAQPGDADYGMMYLAGGDAGYDSEGKGSKQARVTSSIFGKLLRIDPLGSNSANGQYGIPADNPYAGDGDSGTLDEIYAMGFRNLHRIGWDLETGLFIGTDIGQSHVEEVNLLRNGGDYGWDFTEGTFGRGGATLPRDTEGVTFPAAQYDHADGSAIAGGFVYRGAMIPELVGKFVYGDIVNGRLFYSDVDEMIAAEGDSSITTTATVYELFLTQDGAATTLNDLVLDKLGIPTLPRNRHDLRFGQTSDGELYVITKQDGMIRQLVGDGLVGDYNGDGLVDAADYTVWRDTSGQTGAGLAADGDGDGEVDSDDYGVWASAYGSGGSTSRSESVPEPAGVLAALLASAATLMRRRASR</sequence>
<evidence type="ECO:0000259" key="2">
    <source>
        <dbReference type="Pfam" id="PF07995"/>
    </source>
</evidence>
<dbReference type="GO" id="GO:0000272">
    <property type="term" value="P:polysaccharide catabolic process"/>
    <property type="evidence" value="ECO:0007669"/>
    <property type="project" value="InterPro"/>
</dbReference>